<dbReference type="Pfam" id="PF17242">
    <property type="entry name" value="DUF5315"/>
    <property type="match status" value="1"/>
</dbReference>
<dbReference type="Proteomes" id="UP000034182">
    <property type="component" value="Unassembled WGS sequence"/>
</dbReference>
<reference evidence="2 3" key="2">
    <citation type="submission" date="2015-05" db="EMBL/GenBank/DDBJ databases">
        <title>Distinctive expansion of gene families associated with plant cell wall degradation and secondary metabolism in the genomes of grapevine trunk pathogens.</title>
        <authorList>
            <person name="Lawrence D.P."/>
            <person name="Travadon R."/>
            <person name="Rolshausen P.E."/>
            <person name="Baumgartner K."/>
        </authorList>
    </citation>
    <scope>NUCLEOTIDE SEQUENCE [LARGE SCALE GENOMIC DNA]</scope>
    <source>
        <strain evidence="2">DS831</strain>
    </source>
</reference>
<organism evidence="2 3">
    <name type="scientific">Diplodia seriata</name>
    <dbReference type="NCBI Taxonomy" id="420778"/>
    <lineage>
        <taxon>Eukaryota</taxon>
        <taxon>Fungi</taxon>
        <taxon>Dikarya</taxon>
        <taxon>Ascomycota</taxon>
        <taxon>Pezizomycotina</taxon>
        <taxon>Dothideomycetes</taxon>
        <taxon>Dothideomycetes incertae sedis</taxon>
        <taxon>Botryosphaeriales</taxon>
        <taxon>Botryosphaeriaceae</taxon>
        <taxon>Diplodia</taxon>
    </lineage>
</organism>
<protein>
    <submittedName>
        <fullName evidence="2">Uncharacterized protein</fullName>
    </submittedName>
</protein>
<evidence type="ECO:0000313" key="2">
    <source>
        <dbReference type="EMBL" id="KKY27391.1"/>
    </source>
</evidence>
<proteinExistence type="predicted"/>
<accession>A0A0G2EZB0</accession>
<comment type="caution">
    <text evidence="2">The sequence shown here is derived from an EMBL/GenBank/DDBJ whole genome shotgun (WGS) entry which is preliminary data.</text>
</comment>
<evidence type="ECO:0000256" key="1">
    <source>
        <dbReference type="SAM" id="MobiDB-lite"/>
    </source>
</evidence>
<dbReference type="EMBL" id="LAQI01000021">
    <property type="protein sequence ID" value="KKY27391.1"/>
    <property type="molecule type" value="Genomic_DNA"/>
</dbReference>
<evidence type="ECO:0000313" key="3">
    <source>
        <dbReference type="Proteomes" id="UP000034182"/>
    </source>
</evidence>
<sequence length="195" mass="21571">MASKPTDAIWAEMQNTLEEVELSATTGTHVFRPGHSQALDELRTAQIALAQAWARSEAADEEERSTPTTENNQQQQQQRDDLLGGRRGGGSNNNNNNVRGNNDPLLGGKTRPLSAANVLQMDREQKLERDTENDIQLARKRREANDRYFQRVNAGVLDVVAKLEEVAKAMKGVEQESKEIWGDAESVDTASVASK</sequence>
<reference evidence="2 3" key="1">
    <citation type="submission" date="2015-03" db="EMBL/GenBank/DDBJ databases">
        <authorList>
            <person name="Morales-Cruz A."/>
            <person name="Amrine K.C."/>
            <person name="Cantu D."/>
        </authorList>
    </citation>
    <scope>NUCLEOTIDE SEQUENCE [LARGE SCALE GENOMIC DNA]</scope>
    <source>
        <strain evidence="2">DS831</strain>
    </source>
</reference>
<feature type="region of interest" description="Disordered" evidence="1">
    <location>
        <begin position="53"/>
        <end position="111"/>
    </location>
</feature>
<feature type="compositionally biased region" description="Low complexity" evidence="1">
    <location>
        <begin position="92"/>
        <end position="106"/>
    </location>
</feature>
<dbReference type="AlphaFoldDB" id="A0A0G2EZB0"/>
<name>A0A0G2EZB0_9PEZI</name>
<gene>
    <name evidence="2" type="ORF">UCDDS831_g00793</name>
</gene>